<keyword evidence="1" id="KW-0732">Signal</keyword>
<evidence type="ECO:0000313" key="2">
    <source>
        <dbReference type="EMBL" id="CAI2172650.1"/>
    </source>
</evidence>
<sequence length="151" mass="17157">MKFSTVAFLIVALLASVAYSAPMQRSYYDDFYETCKESAFKRPVDGIIYKINSTQVADFVMAKECVAKYAKGSAFTVDIFSIGVGKCVDTITEQALFDHEPTVYTYLIDKVWANNDAKYFLIGTVYHKHYSIEFKSGVFTAIDPMEKSEYY</sequence>
<proteinExistence type="predicted"/>
<comment type="caution">
    <text evidence="2">The sequence shown here is derived from an EMBL/GenBank/DDBJ whole genome shotgun (WGS) entry which is preliminary data.</text>
</comment>
<evidence type="ECO:0000313" key="3">
    <source>
        <dbReference type="Proteomes" id="UP001153678"/>
    </source>
</evidence>
<feature type="chain" id="PRO_5040795433" evidence="1">
    <location>
        <begin position="21"/>
        <end position="151"/>
    </location>
</feature>
<reference evidence="2" key="1">
    <citation type="submission" date="2022-08" db="EMBL/GenBank/DDBJ databases">
        <authorList>
            <person name="Kallberg Y."/>
            <person name="Tangrot J."/>
            <person name="Rosling A."/>
        </authorList>
    </citation>
    <scope>NUCLEOTIDE SEQUENCE</scope>
    <source>
        <strain evidence="2">Wild A</strain>
    </source>
</reference>
<evidence type="ECO:0000256" key="1">
    <source>
        <dbReference type="SAM" id="SignalP"/>
    </source>
</evidence>
<accession>A0A9W4WMB7</accession>
<dbReference type="AlphaFoldDB" id="A0A9W4WMB7"/>
<name>A0A9W4WMB7_9GLOM</name>
<keyword evidence="3" id="KW-1185">Reference proteome</keyword>
<gene>
    <name evidence="2" type="ORF">FWILDA_LOCUS5688</name>
</gene>
<organism evidence="2 3">
    <name type="scientific">Funneliformis geosporum</name>
    <dbReference type="NCBI Taxonomy" id="1117311"/>
    <lineage>
        <taxon>Eukaryota</taxon>
        <taxon>Fungi</taxon>
        <taxon>Fungi incertae sedis</taxon>
        <taxon>Mucoromycota</taxon>
        <taxon>Glomeromycotina</taxon>
        <taxon>Glomeromycetes</taxon>
        <taxon>Glomerales</taxon>
        <taxon>Glomeraceae</taxon>
        <taxon>Funneliformis</taxon>
    </lineage>
</organism>
<dbReference type="EMBL" id="CAMKVN010000965">
    <property type="protein sequence ID" value="CAI2172650.1"/>
    <property type="molecule type" value="Genomic_DNA"/>
</dbReference>
<protein>
    <submittedName>
        <fullName evidence="2">9255_t:CDS:1</fullName>
    </submittedName>
</protein>
<feature type="signal peptide" evidence="1">
    <location>
        <begin position="1"/>
        <end position="20"/>
    </location>
</feature>
<dbReference type="OrthoDB" id="2413195at2759"/>
<dbReference type="Proteomes" id="UP001153678">
    <property type="component" value="Unassembled WGS sequence"/>
</dbReference>